<sequence length="1029" mass="114914">MDSKRLSLSSVHGDFLGQTSQSHSCSEKYEWRNLIFHQSDKATRDQCDHVATRHLPLHMPRRLGPSPGHGHSSEIYGPGDGVGGCHLSCCSYGGHRGKYHACHNHSSEWARHNISPEPGPIRSYWITKRTSSDHVSHCAKGSDRQIRPAGGYRKNYSANQGSGSQNRPYHDDRYLPTKFLDDRFPEIDAAKHQSYLCDFQSSSKHIPVHPSHGQSCQRDEVAKAHPKRPVNRFRPIHHKQLERCPNEDFHDCFDSSQKFRNAYNDKVVKRKFIKQDFLGNTYNGACVGKYDRNSCRKRNADHFGGEKTRKNDANKDRSKRLRCPLEQDQRQQVECNEMRNDSREGNVEMTRLVCQDGAKRNFNQKKNATAPASSDSTKCDGKNILSPKCSKTIASSHTPNLSEGSDDMDPKSDNYVDGCTERGILQHIPVTHTERNIQLKISDNFTQSEAFRRDCLILWRERQLRKDSAAKADNIVKTDQQQTAQRSKMSTGRRVGSGGSAASSCSKSDNKDDSAPECSDQFSGATSSDKLQKFGEGRANKKLEQTIKFPSNSKCNKRPQDATAEKVLKCSLKLLSEADPLEIAQPKGKEKLVDRRQVSTEHQDAKTHSSLNGCSDTCKVDQAAISHCHNSAHQNIFQQEKNSAVSDARREEKPGVKCEKKAAGHGAKLAEQSTGLYSDPISLDKETVVSCSKHGTSKVNALKVPDHEIESTSLDGSMLPRGTVVDMCLRKSINRSSESYCIDFKDCLDGNDCRDSQQETTHDNVLRKKQECSLLPETKDELNGKARKEDCEPQARRVEIESNQRITTEDCASDTILSGSAKQDDRIRCSSIPDLNCLPSMSSDEDFMAPPEEPVCQVSVDSFKPQSISKSLSASLTGHTPKRELFKQVEGKQCDRAEETNQIAREVCKDGTSEAATQLQISESNTGPPQLRTAEESSTPMNALKSALYEFVKGCVRPLWEDGLLSREVHKFVVKKAVDKVLDVWAHSTEINVPRILSDEAEGIRTLVKDYLKIYVGSEALRKSIPTSS</sequence>
<reference evidence="3" key="2">
    <citation type="submission" date="2019-07" db="EMBL/GenBank/DDBJ databases">
        <authorList>
            <person name="Seetharam A."/>
            <person name="Woodhouse M."/>
            <person name="Cannon E."/>
        </authorList>
    </citation>
    <scope>NUCLEOTIDE SEQUENCE [LARGE SCALE GENOMIC DNA]</scope>
    <source>
        <strain evidence="3">cv. B73</strain>
    </source>
</reference>
<dbReference type="RefSeq" id="XP_035820186.1">
    <property type="nucleotide sequence ID" value="XM_035964293.1"/>
</dbReference>
<feature type="compositionally biased region" description="Polar residues" evidence="1">
    <location>
        <begin position="477"/>
        <end position="490"/>
    </location>
</feature>
<accession>A0A1D6KW40</accession>
<dbReference type="InterPro" id="IPR052650">
    <property type="entry name" value="Zinc_finger_CCCH"/>
</dbReference>
<dbReference type="SMR" id="A0A1D6KW40"/>
<dbReference type="ExpressionAtlas" id="A0A1D6KW40">
    <property type="expression patterns" value="baseline and differential"/>
</dbReference>
<keyword evidence="4" id="KW-1185">Reference proteome</keyword>
<evidence type="ECO:0000256" key="1">
    <source>
        <dbReference type="SAM" id="MobiDB-lite"/>
    </source>
</evidence>
<evidence type="ECO:0000313" key="3">
    <source>
        <dbReference type="EnsemblPlants" id="Zm00001eb048830_P002"/>
    </source>
</evidence>
<dbReference type="GeneID" id="103643607"/>
<dbReference type="EMBL" id="CM007647">
    <property type="protein sequence ID" value="ONM06698.1"/>
    <property type="molecule type" value="Genomic_DNA"/>
</dbReference>
<feature type="region of interest" description="Disordered" evidence="1">
    <location>
        <begin position="298"/>
        <end position="318"/>
    </location>
</feature>
<dbReference type="EnsemblPlants" id="Zm00001eb048830_T004">
    <property type="protein sequence ID" value="Zm00001eb048830_P004"/>
    <property type="gene ID" value="Zm00001eb048830"/>
</dbReference>
<protein>
    <submittedName>
        <fullName evidence="2 3">Uncharacterized protein</fullName>
    </submittedName>
</protein>
<organism evidence="2">
    <name type="scientific">Zea mays</name>
    <name type="common">Maize</name>
    <dbReference type="NCBI Taxonomy" id="4577"/>
    <lineage>
        <taxon>Eukaryota</taxon>
        <taxon>Viridiplantae</taxon>
        <taxon>Streptophyta</taxon>
        <taxon>Embryophyta</taxon>
        <taxon>Tracheophyta</taxon>
        <taxon>Spermatophyta</taxon>
        <taxon>Magnoliopsida</taxon>
        <taxon>Liliopsida</taxon>
        <taxon>Poales</taxon>
        <taxon>Poaceae</taxon>
        <taxon>PACMAD clade</taxon>
        <taxon>Panicoideae</taxon>
        <taxon>Andropogonodae</taxon>
        <taxon>Andropogoneae</taxon>
        <taxon>Tripsacinae</taxon>
        <taxon>Zea</taxon>
    </lineage>
</organism>
<reference evidence="3" key="3">
    <citation type="submission" date="2021-05" db="UniProtKB">
        <authorList>
            <consortium name="EnsemblPlants"/>
        </authorList>
    </citation>
    <scope>IDENTIFICATION</scope>
    <source>
        <strain evidence="3">cv. B73</strain>
    </source>
</reference>
<feature type="compositionally biased region" description="Polar residues" evidence="1">
    <location>
        <begin position="520"/>
        <end position="529"/>
    </location>
</feature>
<reference evidence="2 4" key="1">
    <citation type="submission" date="2015-12" db="EMBL/GenBank/DDBJ databases">
        <title>Update maize B73 reference genome by single molecule sequencing technologies.</title>
        <authorList>
            <consortium name="Maize Genome Sequencing Project"/>
            <person name="Ware D."/>
        </authorList>
    </citation>
    <scope>NUCLEOTIDE SEQUENCE [LARGE SCALE GENOMIC DNA]</scope>
    <source>
        <strain evidence="4">cv. B73</strain>
        <tissue evidence="2">Seedling</tissue>
    </source>
</reference>
<feature type="region of interest" description="Disordered" evidence="1">
    <location>
        <begin position="470"/>
        <end position="532"/>
    </location>
</feature>
<dbReference type="AlphaFoldDB" id="A0A1D6KW40"/>
<dbReference type="OMA" id="MFNISDH"/>
<gene>
    <name evidence="3" type="primary">LOC103643607</name>
    <name evidence="2" type="ORF">ZEAMMB73_Zm00001d033057</name>
</gene>
<feature type="region of interest" description="Disordered" evidence="1">
    <location>
        <begin position="390"/>
        <end position="411"/>
    </location>
</feature>
<feature type="compositionally biased region" description="Polar residues" evidence="1">
    <location>
        <begin position="156"/>
        <end position="167"/>
    </location>
</feature>
<feature type="compositionally biased region" description="Basic and acidic residues" evidence="1">
    <location>
        <begin position="298"/>
        <end position="316"/>
    </location>
</feature>
<dbReference type="RefSeq" id="XP_008664991.2">
    <property type="nucleotide sequence ID" value="XM_008666769.3"/>
</dbReference>
<dbReference type="Gramene" id="Zm00001eb048830_T004">
    <property type="protein sequence ID" value="Zm00001eb048830_P004"/>
    <property type="gene ID" value="Zm00001eb048830"/>
</dbReference>
<dbReference type="Gramene" id="Zm00001eb048830_T002">
    <property type="protein sequence ID" value="Zm00001eb048830_P002"/>
    <property type="gene ID" value="Zm00001eb048830"/>
</dbReference>
<name>A0A1D6KW40_MAIZE</name>
<feature type="compositionally biased region" description="Polar residues" evidence="1">
    <location>
        <begin position="392"/>
        <end position="403"/>
    </location>
</feature>
<evidence type="ECO:0000313" key="4">
    <source>
        <dbReference type="Proteomes" id="UP000007305"/>
    </source>
</evidence>
<dbReference type="PANTHER" id="PTHR36886:SF9">
    <property type="match status" value="1"/>
</dbReference>
<dbReference type="EnsemblPlants" id="Zm00001eb048830_T002">
    <property type="protein sequence ID" value="Zm00001eb048830_P002"/>
    <property type="gene ID" value="Zm00001eb048830"/>
</dbReference>
<dbReference type="Proteomes" id="UP000007305">
    <property type="component" value="Chromosome 1"/>
</dbReference>
<feature type="compositionally biased region" description="Basic and acidic residues" evidence="1">
    <location>
        <begin position="135"/>
        <end position="146"/>
    </location>
</feature>
<dbReference type="STRING" id="4577.A0A1D6KW40"/>
<dbReference type="PANTHER" id="PTHR36886">
    <property type="entry name" value="PROTEIN FRIGIDA-ESSENTIAL 1"/>
    <property type="match status" value="1"/>
</dbReference>
<dbReference type="EnsemblPlants" id="Zm00001eb048830_T003">
    <property type="protein sequence ID" value="Zm00001eb048830_P003"/>
    <property type="gene ID" value="Zm00001eb048830"/>
</dbReference>
<proteinExistence type="predicted"/>
<dbReference type="OrthoDB" id="1935339at2759"/>
<feature type="region of interest" description="Disordered" evidence="1">
    <location>
        <begin position="135"/>
        <end position="170"/>
    </location>
</feature>
<dbReference type="Gramene" id="Zm00001eb048830_T003">
    <property type="protein sequence ID" value="Zm00001eb048830_P003"/>
    <property type="gene ID" value="Zm00001eb048830"/>
</dbReference>
<evidence type="ECO:0000313" key="2">
    <source>
        <dbReference type="EMBL" id="ONM06698.1"/>
    </source>
</evidence>